<dbReference type="InterPro" id="IPR021556">
    <property type="entry name" value="DUF2950"/>
</dbReference>
<name>A0A380SSL1_9PSED</name>
<keyword evidence="1" id="KW-0732">Signal</keyword>
<evidence type="ECO:0000313" key="3">
    <source>
        <dbReference type="Proteomes" id="UP000255177"/>
    </source>
</evidence>
<evidence type="ECO:0000313" key="2">
    <source>
        <dbReference type="EMBL" id="SUQ60705.1"/>
    </source>
</evidence>
<evidence type="ECO:0000256" key="1">
    <source>
        <dbReference type="SAM" id="SignalP"/>
    </source>
</evidence>
<dbReference type="Proteomes" id="UP000255177">
    <property type="component" value="Unassembled WGS sequence"/>
</dbReference>
<dbReference type="Pfam" id="PF11453">
    <property type="entry name" value="DUF2950"/>
    <property type="match status" value="1"/>
</dbReference>
<dbReference type="RefSeq" id="WP_115084552.1">
    <property type="nucleotide sequence ID" value="NZ_CBCSFG010000010.1"/>
</dbReference>
<protein>
    <recommendedName>
        <fullName evidence="4">DUF2950 domain-containing protein</fullName>
    </recommendedName>
</protein>
<accession>A0A380SSL1</accession>
<proteinExistence type="predicted"/>
<gene>
    <name evidence="2" type="ORF">CCOS864_00109</name>
</gene>
<keyword evidence="3" id="KW-1185">Reference proteome</keyword>
<dbReference type="EMBL" id="UIDD01000001">
    <property type="protein sequence ID" value="SUQ60705.1"/>
    <property type="molecule type" value="Genomic_DNA"/>
</dbReference>
<organism evidence="2 3">
    <name type="scientific">Pseudomonas wadenswilerensis</name>
    <dbReference type="NCBI Taxonomy" id="1785161"/>
    <lineage>
        <taxon>Bacteria</taxon>
        <taxon>Pseudomonadati</taxon>
        <taxon>Pseudomonadota</taxon>
        <taxon>Gammaproteobacteria</taxon>
        <taxon>Pseudomonadales</taxon>
        <taxon>Pseudomonadaceae</taxon>
        <taxon>Pseudomonas</taxon>
    </lineage>
</organism>
<sequence>MNAASRTVLVLLLFWTSSSFAQKHFPTPEAAGEALVQALGSEKADSQQLANLLGNDWKSYIPTKNVDRKDVDAFLSLYKEKHQVQSDNPKRAHLVVGDTPWMFPIPIRHNPGGWAFDTKAGADEIRQRRIGRDELATIQAARAYHDAQMDYAEIDRNDDGVLEYAQKFISSDGQFDGLYWPEEGGVEESPLGPLFGDTATGDDWHGYHYRILTGQGPSAPGGAYDYMIGDRMTRGFAVIAWPADYGDTGVMSFMISHDGELFEKDLGRDSAKQAAAITRFDPDSSWSEVKDEEEAR</sequence>
<feature type="chain" id="PRO_5017003945" description="DUF2950 domain-containing protein" evidence="1">
    <location>
        <begin position="22"/>
        <end position="296"/>
    </location>
</feature>
<reference evidence="3" key="1">
    <citation type="submission" date="2018-07" db="EMBL/GenBank/DDBJ databases">
        <authorList>
            <person name="Blom J."/>
        </authorList>
    </citation>
    <scope>NUCLEOTIDE SEQUENCE [LARGE SCALE GENOMIC DNA]</scope>
    <source>
        <strain evidence="3">CCOS 864</strain>
    </source>
</reference>
<feature type="signal peptide" evidence="1">
    <location>
        <begin position="1"/>
        <end position="21"/>
    </location>
</feature>
<dbReference type="AlphaFoldDB" id="A0A380SSL1"/>
<evidence type="ECO:0008006" key="4">
    <source>
        <dbReference type="Google" id="ProtNLM"/>
    </source>
</evidence>